<evidence type="ECO:0000259" key="1">
    <source>
        <dbReference type="PROSITE" id="PS51549"/>
    </source>
</evidence>
<evidence type="ECO:0000313" key="2">
    <source>
        <dbReference type="EMBL" id="WNH49374.1"/>
    </source>
</evidence>
<accession>A0ABY9YES8</accession>
<protein>
    <submittedName>
        <fullName evidence="2">DM13 domain-containing protein</fullName>
    </submittedName>
</protein>
<reference evidence="2 3" key="1">
    <citation type="submission" date="2022-12" db="EMBL/GenBank/DDBJ databases">
        <title>Two new species, Stenotrophomonas aracearum and Stenotrophomonas oahuensis, isolated from Anthurium (Araceae family) in Hawaii.</title>
        <authorList>
            <person name="Chunag S.C."/>
            <person name="Dobhal S."/>
            <person name="Alvarez A."/>
            <person name="Arif M."/>
        </authorList>
    </citation>
    <scope>NUCLEOTIDE SEQUENCE [LARGE SCALE GENOMIC DNA]</scope>
    <source>
        <strain evidence="2 3">A5588</strain>
    </source>
</reference>
<evidence type="ECO:0000313" key="3">
    <source>
        <dbReference type="Proteomes" id="UP001305421"/>
    </source>
</evidence>
<dbReference type="PROSITE" id="PS51549">
    <property type="entry name" value="DM13"/>
    <property type="match status" value="1"/>
</dbReference>
<name>A0ABY9YES8_9GAMM</name>
<keyword evidence="3" id="KW-1185">Reference proteome</keyword>
<organism evidence="2 3">
    <name type="scientific">Stenotrophomonas aracearum</name>
    <dbReference type="NCBI Taxonomy" id="3003272"/>
    <lineage>
        <taxon>Bacteria</taxon>
        <taxon>Pseudomonadati</taxon>
        <taxon>Pseudomonadota</taxon>
        <taxon>Gammaproteobacteria</taxon>
        <taxon>Lysobacterales</taxon>
        <taxon>Lysobacteraceae</taxon>
        <taxon>Stenotrophomonas</taxon>
    </lineage>
</organism>
<sequence length="142" mass="15377">MNRRLTLLLATHVLTLAVGFGTGVYLLPILTAPDGPSAALVAEAMGNSDYSARFERTLRGSDPVHWADGAVSVSAAQIAFDGRMAPGPDYKVYLTNEFVDTRGDFLRIKQDAQLIGDVKTFERFLLDVPDSVDVNAYTTVVV</sequence>
<dbReference type="Proteomes" id="UP001305421">
    <property type="component" value="Chromosome"/>
</dbReference>
<feature type="domain" description="DM13" evidence="1">
    <location>
        <begin position="52"/>
        <end position="142"/>
    </location>
</feature>
<dbReference type="Pfam" id="PF10517">
    <property type="entry name" value="DM13"/>
    <property type="match status" value="1"/>
</dbReference>
<dbReference type="InterPro" id="IPR019545">
    <property type="entry name" value="DM13_domain"/>
</dbReference>
<gene>
    <name evidence="2" type="ORF">PDM28_03310</name>
</gene>
<dbReference type="RefSeq" id="WP_311183818.1">
    <property type="nucleotide sequence ID" value="NZ_CP115543.1"/>
</dbReference>
<dbReference type="EMBL" id="CP115543">
    <property type="protein sequence ID" value="WNH49374.1"/>
    <property type="molecule type" value="Genomic_DNA"/>
</dbReference>
<proteinExistence type="predicted"/>